<organism evidence="8 9">
    <name type="scientific">Rhizosphaericola mali</name>
    <dbReference type="NCBI Taxonomy" id="2545455"/>
    <lineage>
        <taxon>Bacteria</taxon>
        <taxon>Pseudomonadati</taxon>
        <taxon>Bacteroidota</taxon>
        <taxon>Chitinophagia</taxon>
        <taxon>Chitinophagales</taxon>
        <taxon>Chitinophagaceae</taxon>
        <taxon>Rhizosphaericola</taxon>
    </lineage>
</organism>
<dbReference type="Pfam" id="PF16078">
    <property type="entry name" value="2-oxogl_dehyd_N"/>
    <property type="match status" value="1"/>
</dbReference>
<comment type="cofactor">
    <cofactor evidence="1">
        <name>thiamine diphosphate</name>
        <dbReference type="ChEBI" id="CHEBI:58937"/>
    </cofactor>
</comment>
<dbReference type="PANTHER" id="PTHR23152">
    <property type="entry name" value="2-OXOGLUTARATE DEHYDROGENASE"/>
    <property type="match status" value="1"/>
</dbReference>
<dbReference type="Gene3D" id="3.40.50.11610">
    <property type="entry name" value="Multifunctional 2-oxoglutarate metabolism enzyme, C-terminal domain"/>
    <property type="match status" value="1"/>
</dbReference>
<dbReference type="NCBIfam" id="NF006914">
    <property type="entry name" value="PRK09404.1"/>
    <property type="match status" value="1"/>
</dbReference>
<evidence type="ECO:0000256" key="3">
    <source>
        <dbReference type="ARBA" id="ARBA00006936"/>
    </source>
</evidence>
<dbReference type="AlphaFoldDB" id="A0A5P2G2I8"/>
<dbReference type="KEGG" id="arac:E0W69_015570"/>
<keyword evidence="5 8" id="KW-0560">Oxidoreductase</keyword>
<dbReference type="CDD" id="cd02016">
    <property type="entry name" value="TPP_E1_OGDC_like"/>
    <property type="match status" value="1"/>
</dbReference>
<proteinExistence type="inferred from homology"/>
<dbReference type="Pfam" id="PF02779">
    <property type="entry name" value="Transket_pyr"/>
    <property type="match status" value="1"/>
</dbReference>
<evidence type="ECO:0000259" key="7">
    <source>
        <dbReference type="SMART" id="SM00861"/>
    </source>
</evidence>
<feature type="domain" description="Transketolase-like pyrimidine-binding" evidence="7">
    <location>
        <begin position="571"/>
        <end position="764"/>
    </location>
</feature>
<dbReference type="Gene3D" id="3.40.50.970">
    <property type="match status" value="1"/>
</dbReference>
<sequence>MKDFSYITNSHPAYIESLYRDYSKDPQSVDPELKKFFDGFDYAVENNEGGGDIDSDHLAKEFNVFRLIEGYRKKGHLLSSTNPIRPRKDRHANLDLNYYDLADTDLKSTFLAGKFIGLPNATLEQIVAKLKKSYCGNVGFEFNTLTDEVEIAWLLDAIDNRFHIELNLEIRKRVLEKINQGVIFEKFLQTKYIGQKRFSLEGGEALIPSLDTIITKAAIDGSKEVVIGMAHRGRLNVLANILGKTYEQIFSEFEGIVPADNSQGSGDVKYHLGFRSEVTTPDGNKVNLQLSPNPSHLEVVDPVTLGFTRSKANVLYNGDFNSIVPILIHGDAAQSGQGIIYEVAQMSALAGFEVGGTIHVTVNNQIGFTTDFDDARSSDYCTSVASVTKSPVFHVNGDDLEAVVKVSRLAAEYRSTFHKDIFIDILCYRRHGHNEGDEPKFTQPSLYSLIDKHKDPREEYIAYLNRIGDQTVANLANEMEKKFWEDLQTRLDEVRQHPNPYTLQAPEEWWAKLRFSKPEDFDQSPETGIPSEEVKSLVEKLMSWPESFSPLRKVKKLLNDKKALFDADTKIDWGTAELLAYSSILVEGKDVRLSGEDVKRGTFSHRHAILYDENTNEQYNRLAHFSDGQGKFRCVNSLLSEYGVLGYEYGYAIGNPNVLTIWEAQYGDFANGAQMVIDQYITSGEAKWGTMNGLVMLLPHGYEGSGPDHSNARPERYLQMAAEYNIFVTNITTAANFFHALRRQLALPFRKPLINMSPKANLRHPDSYSLLEEFTKGSFQEVIDDVRNPEASGVKKVLLCSGKIYFDLEERQKEAQDSSIAIVRLEQYFPLPEKQLKTLHEKYVNAVWYWVQEEPLNMGAASFLKLHLEPLFPFGIISRKATASTATGYAKVHKQEQAEVIDTAFKI</sequence>
<name>A0A5P2G2I8_9BACT</name>
<dbReference type="RefSeq" id="WP_131330972.1">
    <property type="nucleotide sequence ID" value="NZ_CP044016.1"/>
</dbReference>
<dbReference type="InterPro" id="IPR032106">
    <property type="entry name" value="2-oxogl_dehyd_N"/>
</dbReference>
<keyword evidence="6" id="KW-0786">Thiamine pyrophosphate</keyword>
<comment type="similarity">
    <text evidence="3">Belongs to the alpha-ketoglutarate dehydrogenase family.</text>
</comment>
<evidence type="ECO:0000256" key="1">
    <source>
        <dbReference type="ARBA" id="ARBA00001964"/>
    </source>
</evidence>
<protein>
    <recommendedName>
        <fullName evidence="4">oxoglutarate dehydrogenase (succinyl-transferring)</fullName>
        <ecNumber evidence="4">1.2.4.2</ecNumber>
    </recommendedName>
</protein>
<dbReference type="GO" id="GO:0045252">
    <property type="term" value="C:oxoglutarate dehydrogenase complex"/>
    <property type="evidence" value="ECO:0007669"/>
    <property type="project" value="TreeGrafter"/>
</dbReference>
<keyword evidence="9" id="KW-1185">Reference proteome</keyword>
<dbReference type="SMART" id="SM00861">
    <property type="entry name" value="Transket_pyr"/>
    <property type="match status" value="1"/>
</dbReference>
<dbReference type="InterPro" id="IPR031717">
    <property type="entry name" value="ODO-1/KGD_C"/>
</dbReference>
<dbReference type="EC" id="1.2.4.2" evidence="4"/>
<reference evidence="8 9" key="1">
    <citation type="submission" date="2019-09" db="EMBL/GenBank/DDBJ databases">
        <title>Complete genome sequence of Arachidicoccus sp. B3-10 isolated from apple orchard soil.</title>
        <authorList>
            <person name="Kim H.S."/>
            <person name="Han K.-I."/>
            <person name="Suh M.K."/>
            <person name="Lee K.C."/>
            <person name="Eom M.K."/>
            <person name="Kim J.-S."/>
            <person name="Kang S.W."/>
            <person name="Sin Y."/>
            <person name="Lee J.-S."/>
        </authorList>
    </citation>
    <scope>NUCLEOTIDE SEQUENCE [LARGE SCALE GENOMIC DNA]</scope>
    <source>
        <strain evidence="8 9">B3-10</strain>
    </source>
</reference>
<dbReference type="GO" id="GO:0005829">
    <property type="term" value="C:cytosol"/>
    <property type="evidence" value="ECO:0007669"/>
    <property type="project" value="TreeGrafter"/>
</dbReference>
<evidence type="ECO:0000256" key="6">
    <source>
        <dbReference type="ARBA" id="ARBA00023052"/>
    </source>
</evidence>
<dbReference type="NCBIfam" id="NF008907">
    <property type="entry name" value="PRK12270.1"/>
    <property type="match status" value="1"/>
</dbReference>
<accession>A0A5P2G2I8</accession>
<dbReference type="Pfam" id="PF16870">
    <property type="entry name" value="OxoGdeHyase_C"/>
    <property type="match status" value="1"/>
</dbReference>
<dbReference type="PANTHER" id="PTHR23152:SF4">
    <property type="entry name" value="2-OXOADIPATE DEHYDROGENASE COMPLEX COMPONENT E1"/>
    <property type="match status" value="1"/>
</dbReference>
<dbReference type="PIRSF" id="PIRSF000157">
    <property type="entry name" value="Oxoglu_dh_E1"/>
    <property type="match status" value="1"/>
</dbReference>
<dbReference type="GO" id="GO:0030976">
    <property type="term" value="F:thiamine pyrophosphate binding"/>
    <property type="evidence" value="ECO:0007669"/>
    <property type="project" value="InterPro"/>
</dbReference>
<dbReference type="GO" id="GO:0004591">
    <property type="term" value="F:oxoglutarate dehydrogenase (succinyl-transferring) activity"/>
    <property type="evidence" value="ECO:0007669"/>
    <property type="project" value="UniProtKB-EC"/>
</dbReference>
<evidence type="ECO:0000256" key="4">
    <source>
        <dbReference type="ARBA" id="ARBA00012280"/>
    </source>
</evidence>
<dbReference type="InterPro" id="IPR005475">
    <property type="entry name" value="Transketolase-like_Pyr-bd"/>
</dbReference>
<dbReference type="Pfam" id="PF00676">
    <property type="entry name" value="E1_dh"/>
    <property type="match status" value="1"/>
</dbReference>
<dbReference type="InterPro" id="IPR001017">
    <property type="entry name" value="DH_E1"/>
</dbReference>
<evidence type="ECO:0000313" key="8">
    <source>
        <dbReference type="EMBL" id="QES90016.1"/>
    </source>
</evidence>
<dbReference type="InterPro" id="IPR029061">
    <property type="entry name" value="THDP-binding"/>
</dbReference>
<dbReference type="InterPro" id="IPR042179">
    <property type="entry name" value="KGD_C_sf"/>
</dbReference>
<evidence type="ECO:0000256" key="2">
    <source>
        <dbReference type="ARBA" id="ARBA00003906"/>
    </source>
</evidence>
<comment type="function">
    <text evidence="2">E1 component of the 2-oxoglutarate dehydrogenase (OGDH) complex which catalyzes the decarboxylation of 2-oxoglutarate, the first step in the conversion of 2-oxoglutarate to succinyl-CoA and CO(2).</text>
</comment>
<evidence type="ECO:0000313" key="9">
    <source>
        <dbReference type="Proteomes" id="UP000292424"/>
    </source>
</evidence>
<dbReference type="SUPFAM" id="SSF52518">
    <property type="entry name" value="Thiamin diphosphate-binding fold (THDP-binding)"/>
    <property type="match status" value="2"/>
</dbReference>
<dbReference type="InterPro" id="IPR011603">
    <property type="entry name" value="2oxoglutarate_DH_E1"/>
</dbReference>
<dbReference type="GO" id="GO:0006099">
    <property type="term" value="P:tricarboxylic acid cycle"/>
    <property type="evidence" value="ECO:0007669"/>
    <property type="project" value="TreeGrafter"/>
</dbReference>
<gene>
    <name evidence="8" type="ORF">E0W69_015570</name>
</gene>
<dbReference type="NCBIfam" id="TIGR00239">
    <property type="entry name" value="2oxo_dh_E1"/>
    <property type="match status" value="1"/>
</dbReference>
<dbReference type="Gene3D" id="3.40.50.12470">
    <property type="match status" value="1"/>
</dbReference>
<dbReference type="EMBL" id="CP044016">
    <property type="protein sequence ID" value="QES90016.1"/>
    <property type="molecule type" value="Genomic_DNA"/>
</dbReference>
<dbReference type="Gene3D" id="1.10.287.1150">
    <property type="entry name" value="TPP helical domain"/>
    <property type="match status" value="1"/>
</dbReference>
<evidence type="ECO:0000256" key="5">
    <source>
        <dbReference type="ARBA" id="ARBA00023002"/>
    </source>
</evidence>
<dbReference type="OrthoDB" id="9759785at2"/>
<dbReference type="Proteomes" id="UP000292424">
    <property type="component" value="Chromosome"/>
</dbReference>